<reference evidence="2" key="1">
    <citation type="journal article" date="2015" name="Nature">
        <title>Complex archaea that bridge the gap between prokaryotes and eukaryotes.</title>
        <authorList>
            <person name="Spang A."/>
            <person name="Saw J.H."/>
            <person name="Jorgensen S.L."/>
            <person name="Zaremba-Niedzwiedzka K."/>
            <person name="Martijn J."/>
            <person name="Lind A.E."/>
            <person name="van Eijk R."/>
            <person name="Schleper C."/>
            <person name="Guy L."/>
            <person name="Ettema T.J."/>
        </authorList>
    </citation>
    <scope>NUCLEOTIDE SEQUENCE</scope>
</reference>
<comment type="caution">
    <text evidence="2">The sequence shown here is derived from an EMBL/GenBank/DDBJ whole genome shotgun (WGS) entry which is preliminary data.</text>
</comment>
<accession>A0A0F9R6K5</accession>
<dbReference type="AlphaFoldDB" id="A0A0F9R6K5"/>
<evidence type="ECO:0000313" key="2">
    <source>
        <dbReference type="EMBL" id="KKN13063.1"/>
    </source>
</evidence>
<name>A0A0F9R6K5_9ZZZZ</name>
<gene>
    <name evidence="2" type="ORF">LCGC14_1010210</name>
</gene>
<evidence type="ECO:0000256" key="1">
    <source>
        <dbReference type="SAM" id="MobiDB-lite"/>
    </source>
</evidence>
<protein>
    <submittedName>
        <fullName evidence="2">Uncharacterized protein</fullName>
    </submittedName>
</protein>
<proteinExistence type="predicted"/>
<organism evidence="2">
    <name type="scientific">marine sediment metagenome</name>
    <dbReference type="NCBI Taxonomy" id="412755"/>
    <lineage>
        <taxon>unclassified sequences</taxon>
        <taxon>metagenomes</taxon>
        <taxon>ecological metagenomes</taxon>
    </lineage>
</organism>
<sequence length="20" mass="2103">MWGNHAAISVSDEGFNAGCH</sequence>
<dbReference type="EMBL" id="LAZR01003963">
    <property type="protein sequence ID" value="KKN13063.1"/>
    <property type="molecule type" value="Genomic_DNA"/>
</dbReference>
<feature type="non-terminal residue" evidence="2">
    <location>
        <position position="20"/>
    </location>
</feature>
<feature type="region of interest" description="Disordered" evidence="1">
    <location>
        <begin position="1"/>
        <end position="20"/>
    </location>
</feature>